<proteinExistence type="predicted"/>
<keyword evidence="1" id="KW-0238">DNA-binding</keyword>
<dbReference type="EMBL" id="CP074402">
    <property type="protein sequence ID" value="QVJ02253.1"/>
    <property type="molecule type" value="Genomic_DNA"/>
</dbReference>
<feature type="region of interest" description="Disordered" evidence="2">
    <location>
        <begin position="231"/>
        <end position="258"/>
    </location>
</feature>
<dbReference type="SUPFAM" id="SSF46955">
    <property type="entry name" value="Putative DNA-binding domain"/>
    <property type="match status" value="1"/>
</dbReference>
<evidence type="ECO:0000313" key="4">
    <source>
        <dbReference type="EMBL" id="QVJ02253.1"/>
    </source>
</evidence>
<organism evidence="4 5">
    <name type="scientific">Nocardiopsis eucommiae</name>
    <dbReference type="NCBI Taxonomy" id="2831970"/>
    <lineage>
        <taxon>Bacteria</taxon>
        <taxon>Bacillati</taxon>
        <taxon>Actinomycetota</taxon>
        <taxon>Actinomycetes</taxon>
        <taxon>Streptosporangiales</taxon>
        <taxon>Nocardiopsidaceae</taxon>
        <taxon>Nocardiopsis</taxon>
    </lineage>
</organism>
<dbReference type="PROSITE" id="PS50937">
    <property type="entry name" value="HTH_MERR_2"/>
    <property type="match status" value="1"/>
</dbReference>
<gene>
    <name evidence="4" type="ORF">KGD82_06040</name>
</gene>
<dbReference type="AlphaFoldDB" id="A0A975QL78"/>
<dbReference type="GO" id="GO:0003700">
    <property type="term" value="F:DNA-binding transcription factor activity"/>
    <property type="evidence" value="ECO:0007669"/>
    <property type="project" value="InterPro"/>
</dbReference>
<evidence type="ECO:0000256" key="1">
    <source>
        <dbReference type="ARBA" id="ARBA00023125"/>
    </source>
</evidence>
<dbReference type="PANTHER" id="PTHR30204:SF93">
    <property type="entry name" value="HTH MERR-TYPE DOMAIN-CONTAINING PROTEIN"/>
    <property type="match status" value="1"/>
</dbReference>
<keyword evidence="5" id="KW-1185">Reference proteome</keyword>
<dbReference type="InterPro" id="IPR047057">
    <property type="entry name" value="MerR_fam"/>
</dbReference>
<dbReference type="Proteomes" id="UP000682416">
    <property type="component" value="Chromosome"/>
</dbReference>
<evidence type="ECO:0000259" key="3">
    <source>
        <dbReference type="PROSITE" id="PS50937"/>
    </source>
</evidence>
<dbReference type="Gene3D" id="1.10.1660.10">
    <property type="match status" value="1"/>
</dbReference>
<dbReference type="GO" id="GO:0003677">
    <property type="term" value="F:DNA binding"/>
    <property type="evidence" value="ECO:0007669"/>
    <property type="project" value="UniProtKB-KW"/>
</dbReference>
<accession>A0A975QL78</accession>
<feature type="region of interest" description="Disordered" evidence="2">
    <location>
        <begin position="186"/>
        <end position="206"/>
    </location>
</feature>
<feature type="domain" description="HTH merR-type" evidence="3">
    <location>
        <begin position="2"/>
        <end position="71"/>
    </location>
</feature>
<dbReference type="PANTHER" id="PTHR30204">
    <property type="entry name" value="REDOX-CYCLING DRUG-SENSING TRANSCRIPTIONAL ACTIVATOR SOXR"/>
    <property type="match status" value="1"/>
</dbReference>
<dbReference type="CDD" id="cd00592">
    <property type="entry name" value="HTH_MerR-like"/>
    <property type="match status" value="1"/>
</dbReference>
<sequence length="258" mass="28746">MAWSTRQVAELAGTTVKAVRHYHRIGLLDVPERAANGYKQYGVPHLVRLVQIRRMRDLGVPLSEIARMDRADEEPDEAIRALDRELEATVDRLNRVREELALLLRHRAPAHVPSAFAPLSGELTERQRSLLTVYSSVLSEDAMAVFHEEISRPEEAEDDFEALPPDAGDGAVDALAARLVPVVTRGRERNPASADPTADAPGGARRAERTLAAAVTHLYNPAQMRVLKRLHELLRETPTHPDRPPDRETERGTGHPFD</sequence>
<dbReference type="KEGG" id="nec:KGD82_06040"/>
<dbReference type="InterPro" id="IPR000551">
    <property type="entry name" value="MerR-type_HTH_dom"/>
</dbReference>
<reference evidence="4" key="1">
    <citation type="submission" date="2021-05" db="EMBL/GenBank/DDBJ databases">
        <authorList>
            <person name="Kaiqin L."/>
            <person name="Jian G."/>
        </authorList>
    </citation>
    <scope>NUCLEOTIDE SEQUENCE</scope>
    <source>
        <strain evidence="4">HDS5</strain>
    </source>
</reference>
<name>A0A975QL78_9ACTN</name>
<protein>
    <submittedName>
        <fullName evidence="4">MerR family transcriptional regulator</fullName>
    </submittedName>
</protein>
<dbReference type="InterPro" id="IPR009061">
    <property type="entry name" value="DNA-bd_dom_put_sf"/>
</dbReference>
<evidence type="ECO:0000313" key="5">
    <source>
        <dbReference type="Proteomes" id="UP000682416"/>
    </source>
</evidence>
<dbReference type="RefSeq" id="WP_378735335.1">
    <property type="nucleotide sequence ID" value="NZ_CBDRIY010000017.1"/>
</dbReference>
<dbReference type="Pfam" id="PF13411">
    <property type="entry name" value="MerR_1"/>
    <property type="match status" value="1"/>
</dbReference>
<evidence type="ECO:0000256" key="2">
    <source>
        <dbReference type="SAM" id="MobiDB-lite"/>
    </source>
</evidence>
<dbReference type="SMART" id="SM00422">
    <property type="entry name" value="HTH_MERR"/>
    <property type="match status" value="1"/>
</dbReference>